<evidence type="ECO:0000313" key="1">
    <source>
        <dbReference type="EMBL" id="KAF2220836.1"/>
    </source>
</evidence>
<accession>A0A6A6G528</accession>
<evidence type="ECO:0000313" key="2">
    <source>
        <dbReference type="Proteomes" id="UP000799538"/>
    </source>
</evidence>
<proteinExistence type="predicted"/>
<reference evidence="2" key="1">
    <citation type="journal article" date="2020" name="Stud. Mycol.">
        <title>101 Dothideomycetes genomes: A test case for predicting lifestyles and emergence of pathogens.</title>
        <authorList>
            <person name="Haridas S."/>
            <person name="Albert R."/>
            <person name="Binder M."/>
            <person name="Bloem J."/>
            <person name="LaButti K."/>
            <person name="Salamov A."/>
            <person name="Andreopoulos B."/>
            <person name="Baker S."/>
            <person name="Barry K."/>
            <person name="Bills G."/>
            <person name="Bluhm B."/>
            <person name="Cannon C."/>
            <person name="Castanera R."/>
            <person name="Culley D."/>
            <person name="Daum C."/>
            <person name="Ezra D."/>
            <person name="Gonzalez J."/>
            <person name="Henrissat B."/>
            <person name="Kuo A."/>
            <person name="Liang C."/>
            <person name="Lipzen A."/>
            <person name="Lutzoni F."/>
            <person name="Magnuson J."/>
            <person name="Mondo S."/>
            <person name="Nolan M."/>
            <person name="Ohm R."/>
            <person name="Pangilinan J."/>
            <person name="Park H.-J."/>
            <person name="Ramirez L."/>
            <person name="Alfaro M."/>
            <person name="Sun H."/>
            <person name="Tritt A."/>
            <person name="Yoshinaga Y."/>
            <person name="Zwiers L.-H."/>
            <person name="Turgeon B."/>
            <person name="Goodwin S."/>
            <person name="Spatafora J."/>
            <person name="Crous P."/>
            <person name="Grigoriev I."/>
        </authorList>
    </citation>
    <scope>NUCLEOTIDE SEQUENCE [LARGE SCALE GENOMIC DNA]</scope>
    <source>
        <strain evidence="2">CECT 20119</strain>
    </source>
</reference>
<organism evidence="1 2">
    <name type="scientific">Elsinoe ampelina</name>
    <dbReference type="NCBI Taxonomy" id="302913"/>
    <lineage>
        <taxon>Eukaryota</taxon>
        <taxon>Fungi</taxon>
        <taxon>Dikarya</taxon>
        <taxon>Ascomycota</taxon>
        <taxon>Pezizomycotina</taxon>
        <taxon>Dothideomycetes</taxon>
        <taxon>Dothideomycetidae</taxon>
        <taxon>Myriangiales</taxon>
        <taxon>Elsinoaceae</taxon>
        <taxon>Elsinoe</taxon>
    </lineage>
</organism>
<name>A0A6A6G528_9PEZI</name>
<keyword evidence="2" id="KW-1185">Reference proteome</keyword>
<dbReference type="AlphaFoldDB" id="A0A6A6G528"/>
<dbReference type="EMBL" id="ML992511">
    <property type="protein sequence ID" value="KAF2220836.1"/>
    <property type="molecule type" value="Genomic_DNA"/>
</dbReference>
<dbReference type="Proteomes" id="UP000799538">
    <property type="component" value="Unassembled WGS sequence"/>
</dbReference>
<gene>
    <name evidence="1" type="ORF">BDZ85DRAFT_20436</name>
</gene>
<protein>
    <submittedName>
        <fullName evidence="1">Uncharacterized protein</fullName>
    </submittedName>
</protein>
<sequence length="98" mass="10727">MTMALAVFSAATTSPLVPTIVNLQRSPLCCRSAKHKRTSASLSSLRICDLPVNGALCPATIAKETARRERDDSRTHHVTWYSSWASAVARAPNLDFDR</sequence>